<keyword evidence="3" id="KW-1185">Reference proteome</keyword>
<name>A0ABN9VZK3_9DINO</name>
<reference evidence="2" key="1">
    <citation type="submission" date="2023-10" db="EMBL/GenBank/DDBJ databases">
        <authorList>
            <person name="Chen Y."/>
            <person name="Shah S."/>
            <person name="Dougan E. K."/>
            <person name="Thang M."/>
            <person name="Chan C."/>
        </authorList>
    </citation>
    <scope>NUCLEOTIDE SEQUENCE [LARGE SCALE GENOMIC DNA]</scope>
</reference>
<gene>
    <name evidence="2" type="ORF">PCOR1329_LOCUS61699</name>
</gene>
<dbReference type="Proteomes" id="UP001189429">
    <property type="component" value="Unassembled WGS sequence"/>
</dbReference>
<proteinExistence type="predicted"/>
<evidence type="ECO:0000256" key="1">
    <source>
        <dbReference type="SAM" id="MobiDB-lite"/>
    </source>
</evidence>
<accession>A0ABN9VZK3</accession>
<dbReference type="EMBL" id="CAUYUJ010017769">
    <property type="protein sequence ID" value="CAK0877728.1"/>
    <property type="molecule type" value="Genomic_DNA"/>
</dbReference>
<feature type="region of interest" description="Disordered" evidence="1">
    <location>
        <begin position="1"/>
        <end position="39"/>
    </location>
</feature>
<sequence length="117" mass="12520">MPYPGRHSSLEAPTTTRAPSELTATEKPKQSKAAPSLAKSLSNCAPLVAWRLPSSACGTRGRSLAERGATLYQQREQRADAVRRARAHHAVCGCAELRGTRDARGEPWEAGDGPSEP</sequence>
<evidence type="ECO:0000313" key="3">
    <source>
        <dbReference type="Proteomes" id="UP001189429"/>
    </source>
</evidence>
<organism evidence="2 3">
    <name type="scientific">Prorocentrum cordatum</name>
    <dbReference type="NCBI Taxonomy" id="2364126"/>
    <lineage>
        <taxon>Eukaryota</taxon>
        <taxon>Sar</taxon>
        <taxon>Alveolata</taxon>
        <taxon>Dinophyceae</taxon>
        <taxon>Prorocentrales</taxon>
        <taxon>Prorocentraceae</taxon>
        <taxon>Prorocentrum</taxon>
    </lineage>
</organism>
<evidence type="ECO:0000313" key="2">
    <source>
        <dbReference type="EMBL" id="CAK0877728.1"/>
    </source>
</evidence>
<protein>
    <submittedName>
        <fullName evidence="2">Uncharacterized protein</fullName>
    </submittedName>
</protein>
<comment type="caution">
    <text evidence="2">The sequence shown here is derived from an EMBL/GenBank/DDBJ whole genome shotgun (WGS) entry which is preliminary data.</text>
</comment>